<proteinExistence type="predicted"/>
<keyword evidence="3" id="KW-0472">Membrane</keyword>
<dbReference type="Pfam" id="PF07651">
    <property type="entry name" value="ANTH"/>
    <property type="match status" value="1"/>
</dbReference>
<dbReference type="EMBL" id="JARAOO010000006">
    <property type="protein sequence ID" value="KAJ7965763.1"/>
    <property type="molecule type" value="Genomic_DNA"/>
</dbReference>
<keyword evidence="3" id="KW-0168">Coated pit</keyword>
<dbReference type="InterPro" id="IPR045192">
    <property type="entry name" value="AP180-like"/>
</dbReference>
<protein>
    <submittedName>
        <fullName evidence="5">ENTH/ANTH/VHS superfamily protein</fullName>
    </submittedName>
</protein>
<evidence type="ECO:0000259" key="4">
    <source>
        <dbReference type="Pfam" id="PF07651"/>
    </source>
</evidence>
<dbReference type="GO" id="GO:0000149">
    <property type="term" value="F:SNARE binding"/>
    <property type="evidence" value="ECO:0007669"/>
    <property type="project" value="TreeGrafter"/>
</dbReference>
<dbReference type="GO" id="GO:0005545">
    <property type="term" value="F:1-phosphatidylinositol binding"/>
    <property type="evidence" value="ECO:0007669"/>
    <property type="project" value="TreeGrafter"/>
</dbReference>
<dbReference type="KEGG" id="qsa:O6P43_015349"/>
<name>A0AAD7LX95_QUISA</name>
<dbReference type="PANTHER" id="PTHR22951:SF24">
    <property type="entry name" value="ENTH DOMAIN-CONTAINING PROTEIN"/>
    <property type="match status" value="1"/>
</dbReference>
<gene>
    <name evidence="5" type="ORF">O6P43_015349</name>
</gene>
<accession>A0AAD7LX95</accession>
<dbReference type="AlphaFoldDB" id="A0AAD7LX95"/>
<keyword evidence="6" id="KW-1185">Reference proteome</keyword>
<dbReference type="InterPro" id="IPR048050">
    <property type="entry name" value="ANTH_N_plant"/>
</dbReference>
<dbReference type="GO" id="GO:0005546">
    <property type="term" value="F:phosphatidylinositol-4,5-bisphosphate binding"/>
    <property type="evidence" value="ECO:0007669"/>
    <property type="project" value="TreeGrafter"/>
</dbReference>
<evidence type="ECO:0000256" key="1">
    <source>
        <dbReference type="ARBA" id="ARBA00004600"/>
    </source>
</evidence>
<dbReference type="GO" id="GO:0032050">
    <property type="term" value="F:clathrin heavy chain binding"/>
    <property type="evidence" value="ECO:0007669"/>
    <property type="project" value="TreeGrafter"/>
</dbReference>
<organism evidence="5 6">
    <name type="scientific">Quillaja saponaria</name>
    <name type="common">Soap bark tree</name>
    <dbReference type="NCBI Taxonomy" id="32244"/>
    <lineage>
        <taxon>Eukaryota</taxon>
        <taxon>Viridiplantae</taxon>
        <taxon>Streptophyta</taxon>
        <taxon>Embryophyta</taxon>
        <taxon>Tracheophyta</taxon>
        <taxon>Spermatophyta</taxon>
        <taxon>Magnoliopsida</taxon>
        <taxon>eudicotyledons</taxon>
        <taxon>Gunneridae</taxon>
        <taxon>Pentapetalae</taxon>
        <taxon>rosids</taxon>
        <taxon>fabids</taxon>
        <taxon>Fabales</taxon>
        <taxon>Quillajaceae</taxon>
        <taxon>Quillaja</taxon>
    </lineage>
</organism>
<evidence type="ECO:0000313" key="5">
    <source>
        <dbReference type="EMBL" id="KAJ7965763.1"/>
    </source>
</evidence>
<dbReference type="Proteomes" id="UP001163823">
    <property type="component" value="Chromosome 6"/>
</dbReference>
<dbReference type="GO" id="GO:0072583">
    <property type="term" value="P:clathrin-dependent endocytosis"/>
    <property type="evidence" value="ECO:0007669"/>
    <property type="project" value="InterPro"/>
</dbReference>
<dbReference type="CDD" id="cd16987">
    <property type="entry name" value="ANTH_N_AP180_plant"/>
    <property type="match status" value="1"/>
</dbReference>
<dbReference type="GO" id="GO:0030136">
    <property type="term" value="C:clathrin-coated vesicle"/>
    <property type="evidence" value="ECO:0007669"/>
    <property type="project" value="TreeGrafter"/>
</dbReference>
<dbReference type="GO" id="GO:0005905">
    <property type="term" value="C:clathrin-coated pit"/>
    <property type="evidence" value="ECO:0007669"/>
    <property type="project" value="UniProtKB-SubCell"/>
</dbReference>
<dbReference type="Gene3D" id="1.25.40.90">
    <property type="match status" value="1"/>
</dbReference>
<dbReference type="GO" id="GO:0006900">
    <property type="term" value="P:vesicle budding from membrane"/>
    <property type="evidence" value="ECO:0007669"/>
    <property type="project" value="TreeGrafter"/>
</dbReference>
<dbReference type="PANTHER" id="PTHR22951">
    <property type="entry name" value="CLATHRIN ASSEMBLY PROTEIN"/>
    <property type="match status" value="1"/>
</dbReference>
<evidence type="ECO:0000256" key="3">
    <source>
        <dbReference type="ARBA" id="ARBA00023176"/>
    </source>
</evidence>
<dbReference type="InterPro" id="IPR008942">
    <property type="entry name" value="ENTH_VHS"/>
</dbReference>
<feature type="domain" description="AP180 N-terminal homology (ANTH)" evidence="4">
    <location>
        <begin position="13"/>
        <end position="134"/>
    </location>
</feature>
<sequence length="320" mass="36955">MSPLFTYPSFVPTTHNLSNPPSEARIDAVLSLGHGSRFIACTCINTLIDRLHQTRSATVALKCLFTIHNIITRGSFTLRDLLLYYPSNGGHNFLNLSMFRDDSDSEMWKLSSWVRWYAGVLEQSLMVSRVLNYYICSSPVKKVAEEKVLGLSNFDLLCEIDRLVGYVEHISRVPDSLYLQRIGLVYEVVGLVGEDYRWVQSEIFRRVAELGNRIENMVFGELTQFLDDLKRLEECREGLVMLFVNRRRNDRFWDLINQTKRKVVMMKEEREGKRLLLTMGKRDESTESNRFGNPFLEPGQLLSVTYGSGWLGLEPWTGFL</sequence>
<keyword evidence="2" id="KW-0254">Endocytosis</keyword>
<dbReference type="GO" id="GO:0048268">
    <property type="term" value="P:clathrin coat assembly"/>
    <property type="evidence" value="ECO:0007669"/>
    <property type="project" value="InterPro"/>
</dbReference>
<comment type="subcellular location">
    <subcellularLocation>
        <location evidence="1">Membrane</location>
        <location evidence="1">Clathrin-coated pit</location>
    </subcellularLocation>
</comment>
<reference evidence="5" key="1">
    <citation type="journal article" date="2023" name="Science">
        <title>Elucidation of the pathway for biosynthesis of saponin adjuvants from the soapbark tree.</title>
        <authorList>
            <person name="Reed J."/>
            <person name="Orme A."/>
            <person name="El-Demerdash A."/>
            <person name="Owen C."/>
            <person name="Martin L.B.B."/>
            <person name="Misra R.C."/>
            <person name="Kikuchi S."/>
            <person name="Rejzek M."/>
            <person name="Martin A.C."/>
            <person name="Harkess A."/>
            <person name="Leebens-Mack J."/>
            <person name="Louveau T."/>
            <person name="Stephenson M.J."/>
            <person name="Osbourn A."/>
        </authorList>
    </citation>
    <scope>NUCLEOTIDE SEQUENCE</scope>
    <source>
        <strain evidence="5">S10</strain>
    </source>
</reference>
<evidence type="ECO:0000313" key="6">
    <source>
        <dbReference type="Proteomes" id="UP001163823"/>
    </source>
</evidence>
<dbReference type="InterPro" id="IPR011417">
    <property type="entry name" value="ANTH_dom"/>
</dbReference>
<comment type="caution">
    <text evidence="5">The sequence shown here is derived from an EMBL/GenBank/DDBJ whole genome shotgun (WGS) entry which is preliminary data.</text>
</comment>
<dbReference type="SUPFAM" id="SSF48464">
    <property type="entry name" value="ENTH/VHS domain"/>
    <property type="match status" value="1"/>
</dbReference>
<evidence type="ECO:0000256" key="2">
    <source>
        <dbReference type="ARBA" id="ARBA00022583"/>
    </source>
</evidence>